<evidence type="ECO:0000259" key="2">
    <source>
        <dbReference type="PROSITE" id="PS51194"/>
    </source>
</evidence>
<dbReference type="AlphaFoldDB" id="A0A075N0L8"/>
<dbReference type="Pfam" id="PF08463">
    <property type="entry name" value="EcoEI_R_C"/>
    <property type="match status" value="1"/>
</dbReference>
<dbReference type="InterPro" id="IPR006935">
    <property type="entry name" value="Helicase/UvrB_N"/>
</dbReference>
<dbReference type="GO" id="GO:0009307">
    <property type="term" value="P:DNA restriction-modification system"/>
    <property type="evidence" value="ECO:0007669"/>
    <property type="project" value="UniProtKB-KW"/>
</dbReference>
<dbReference type="InterPro" id="IPR050742">
    <property type="entry name" value="Helicase_Restrict-Modif_Enz"/>
</dbReference>
<dbReference type="EMBL" id="CP007174">
    <property type="protein sequence ID" value="AIF85024.1"/>
    <property type="molecule type" value="Genomic_DNA"/>
</dbReference>
<dbReference type="GO" id="GO:0004386">
    <property type="term" value="F:helicase activity"/>
    <property type="evidence" value="ECO:0007669"/>
    <property type="project" value="UniProtKB-KW"/>
</dbReference>
<organism evidence="3 4">
    <name type="scientific">Candidatus Nitrososphaera evergladensis SR1</name>
    <dbReference type="NCBI Taxonomy" id="1459636"/>
    <lineage>
        <taxon>Archaea</taxon>
        <taxon>Nitrososphaerota</taxon>
        <taxon>Nitrososphaeria</taxon>
        <taxon>Nitrososphaerales</taxon>
        <taxon>Nitrososphaeraceae</taxon>
        <taxon>Nitrososphaera</taxon>
    </lineage>
</organism>
<dbReference type="InterPro" id="IPR014001">
    <property type="entry name" value="Helicase_ATP-bd"/>
</dbReference>
<dbReference type="PANTHER" id="PTHR47396">
    <property type="entry name" value="TYPE I RESTRICTION ENZYME ECOKI R PROTEIN"/>
    <property type="match status" value="1"/>
</dbReference>
<name>A0A075N0L8_9ARCH</name>
<keyword evidence="3" id="KW-0067">ATP-binding</keyword>
<dbReference type="SMART" id="SM00487">
    <property type="entry name" value="DEXDc"/>
    <property type="match status" value="1"/>
</dbReference>
<sequence length="932" mass="108807">MVTTDSEFLTRREKIDVLLKEAGWDVKNVSQAILEVDTLQSDFKSQLYRTVSDTLKNEKDSKYADYLLLDGSGDPLAVIEAKKTSKDPILGEKQAELYAQDIKNQTGKDIFIYFTNGYEIWFWNKPHDNPRMVKGFHGRDALERLRFQNISKKDFEEIPINREITDRPYQIESIKRVLEGIGRGRRKFLIVQATGTGKTRVAMSLIDILLRSNRAQKILFLADRKALRDQAYEEGFKIFFPSESKTKVFSGDVDLKNHRLYASTIQTFMECYRDFSIGDFDVIISDEAHRSIYNKWKDVFTYFDCIQIGLTATPAQLIDRDTFRFFDCLDGKPTALYTYEQAVHDGYLVDFKVHEAQTHFQIEGIKSKDIPEEVKKKLLAEGKDEEDLDFEGTEIEKRVIVTGTNEAIICEYYEYSLKDKSGTLPAKTIIFAISKKHAKRLWESIERLYPEHRGRLANVIVSEDSRAQETLRQFKRENYPRIAISVDMLDTGVDIPEVCNLVFAKPVFSNIKFWQMIGRGTRSNEACKNHDWLPDGKKTEFLIFDFWKNFEFFDMHPEGKISTSSEALPTKIFLVRLQQYQYFKRNGDLQNAEAVLAKLIKSVDELPKDSANIRERLRDVEIVTQGKLFDNIAIEDEVVFLKEKIAPLMRYASDININRETFRLKTEQLGLAILTKNNEEFERAKETIGDYLMRLPRTIKEVERKEIIIDQILSKNYWKFIEYKDAMAMQEQLVEIMDNVRPEPVPKIVLDIDDLIQERKKILYGFPAKEEYIDVYKEKVEAHIKRLAFDNEVVKKLQTNQQLTEEDLHDLEDKLNSPDLFITEELLRKVYSQKRATIVDFVKHILGLYRFASPQDKISEAFKTYMIERNYLNANQVNFLRTLQTVFTKKKHIELDDLFESPFTNFGADAPIPLFSQEELHELVQLCNKLEN</sequence>
<dbReference type="Gene3D" id="3.40.50.300">
    <property type="entry name" value="P-loop containing nucleotide triphosphate hydrolases"/>
    <property type="match status" value="2"/>
</dbReference>
<dbReference type="HOGENOM" id="CLU_009326_0_0_2"/>
<dbReference type="SUPFAM" id="SSF52540">
    <property type="entry name" value="P-loop containing nucleoside triphosphate hydrolases"/>
    <property type="match status" value="2"/>
</dbReference>
<keyword evidence="3" id="KW-0378">Hydrolase</keyword>
<dbReference type="EC" id="3.1.21.3" evidence="3"/>
<dbReference type="GO" id="GO:0009035">
    <property type="term" value="F:type I site-specific deoxyribonuclease activity"/>
    <property type="evidence" value="ECO:0007669"/>
    <property type="project" value="UniProtKB-EC"/>
</dbReference>
<keyword evidence="3" id="KW-0347">Helicase</keyword>
<dbReference type="CDD" id="cd18032">
    <property type="entry name" value="DEXHc_RE_I_III_res"/>
    <property type="match status" value="1"/>
</dbReference>
<gene>
    <name evidence="3" type="ORF">NTE_02989</name>
</gene>
<dbReference type="Pfam" id="PF04313">
    <property type="entry name" value="HSDR_N"/>
    <property type="match status" value="1"/>
</dbReference>
<dbReference type="eggNOG" id="arCOG00880">
    <property type="taxonomic scope" value="Archaea"/>
</dbReference>
<dbReference type="GO" id="GO:0005524">
    <property type="term" value="F:ATP binding"/>
    <property type="evidence" value="ECO:0007669"/>
    <property type="project" value="UniProtKB-KW"/>
</dbReference>
<dbReference type="Gene3D" id="3.90.1570.30">
    <property type="match status" value="1"/>
</dbReference>
<dbReference type="InterPro" id="IPR001650">
    <property type="entry name" value="Helicase_C-like"/>
</dbReference>
<dbReference type="STRING" id="1459636.NTE_02989"/>
<keyword evidence="3" id="KW-0547">Nucleotide-binding</keyword>
<proteinExistence type="predicted"/>
<dbReference type="PROSITE" id="PS51194">
    <property type="entry name" value="HELICASE_CTER"/>
    <property type="match status" value="1"/>
</dbReference>
<dbReference type="Pfam" id="PF04851">
    <property type="entry name" value="ResIII"/>
    <property type="match status" value="1"/>
</dbReference>
<dbReference type="PANTHER" id="PTHR47396:SF1">
    <property type="entry name" value="ATP-DEPENDENT HELICASE IRC3-RELATED"/>
    <property type="match status" value="1"/>
</dbReference>
<dbReference type="InterPro" id="IPR007409">
    <property type="entry name" value="Restrct_endonuc_type1_HsdR_N"/>
</dbReference>
<dbReference type="InterPro" id="IPR027417">
    <property type="entry name" value="P-loop_NTPase"/>
</dbReference>
<dbReference type="REBASE" id="90010">
    <property type="entry name" value="NevSR1ORF2988P"/>
</dbReference>
<dbReference type="Proteomes" id="UP000028194">
    <property type="component" value="Chromosome"/>
</dbReference>
<reference evidence="3 4" key="1">
    <citation type="journal article" date="2014" name="PLoS ONE">
        <title>Genome Sequence of Candidatus Nitrososphaera evergladensis from Group I.1b Enriched from Everglades Soil Reveals Novel Genomic Features of the Ammonia-Oxidizing Archaea.</title>
        <authorList>
            <person name="Zhalnina K.V."/>
            <person name="Dias R."/>
            <person name="Leonard M.T."/>
            <person name="Dorr de Quadros P."/>
            <person name="Camargo F.A."/>
            <person name="Drew J.C."/>
            <person name="Farmerie W.G."/>
            <person name="Daroub S.H."/>
            <person name="Triplett E.W."/>
        </authorList>
    </citation>
    <scope>NUCLEOTIDE SEQUENCE [LARGE SCALE GENOMIC DNA]</scope>
    <source>
        <strain evidence="3 4">SR1</strain>
    </source>
</reference>
<evidence type="ECO:0000313" key="3">
    <source>
        <dbReference type="EMBL" id="AIF85024.1"/>
    </source>
</evidence>
<dbReference type="CDD" id="cd18799">
    <property type="entry name" value="SF2_C_EcoAI-like"/>
    <property type="match status" value="1"/>
</dbReference>
<feature type="domain" description="Helicase C-terminal" evidence="2">
    <location>
        <begin position="416"/>
        <end position="600"/>
    </location>
</feature>
<dbReference type="GO" id="GO:0005829">
    <property type="term" value="C:cytosol"/>
    <property type="evidence" value="ECO:0007669"/>
    <property type="project" value="TreeGrafter"/>
</dbReference>
<evidence type="ECO:0000259" key="1">
    <source>
        <dbReference type="PROSITE" id="PS51192"/>
    </source>
</evidence>
<dbReference type="PROSITE" id="PS51192">
    <property type="entry name" value="HELICASE_ATP_BIND_1"/>
    <property type="match status" value="1"/>
</dbReference>
<evidence type="ECO:0000313" key="4">
    <source>
        <dbReference type="Proteomes" id="UP000028194"/>
    </source>
</evidence>
<accession>A0A075N0L8</accession>
<dbReference type="KEGG" id="nev:NTE_02989"/>
<dbReference type="InterPro" id="IPR013670">
    <property type="entry name" value="EcoEI_R_C_dom"/>
</dbReference>
<dbReference type="GO" id="GO:0003677">
    <property type="term" value="F:DNA binding"/>
    <property type="evidence" value="ECO:0007669"/>
    <property type="project" value="UniProtKB-KW"/>
</dbReference>
<feature type="domain" description="Helicase ATP-binding" evidence="1">
    <location>
        <begin position="179"/>
        <end position="332"/>
    </location>
</feature>
<keyword evidence="4" id="KW-1185">Reference proteome</keyword>
<protein>
    <submittedName>
        <fullName evidence="3">Helicase, type I site-specific restriction-modification system restriction subunit</fullName>
        <ecNumber evidence="3">3.1.21.3</ecNumber>
    </submittedName>
</protein>
<dbReference type="Pfam" id="PF00271">
    <property type="entry name" value="Helicase_C"/>
    <property type="match status" value="1"/>
</dbReference>